<dbReference type="EMBL" id="VIRS01000024">
    <property type="protein sequence ID" value="TQS41614.1"/>
    <property type="molecule type" value="Genomic_DNA"/>
</dbReference>
<keyword evidence="2 7" id="KW-0812">Transmembrane</keyword>
<evidence type="ECO:0000313" key="10">
    <source>
        <dbReference type="Proteomes" id="UP000317982"/>
    </source>
</evidence>
<dbReference type="AlphaFoldDB" id="A0A545AJW5"/>
<evidence type="ECO:0000256" key="6">
    <source>
        <dbReference type="ARBA" id="ARBA00023316"/>
    </source>
</evidence>
<comment type="function">
    <text evidence="7">Functions as a peptidoglycan terminase that cleaves nascent peptidoglycan strands endolytically to terminate their elongation.</text>
</comment>
<dbReference type="Pfam" id="PF02618">
    <property type="entry name" value="YceG"/>
    <property type="match status" value="1"/>
</dbReference>
<sequence length="403" mass="43204">MVGRGAECGSPVNDLDLVPFTEESGGYGPGAAGRHRRKKGDRSSGRTLVALLVVVAVLGGLAFGGWYGVTKVKDFFTADDYDGPGSGSVDVTIEDDQTVTAIGNTLYSKQVIASAKAFVNAAADNPDSTTGLQPGTYRLKKRMKASDALVMLLDRANRVSGPFVIIPEGLTVKEILPLLAKKSGIPLADFQAAAKDPAALGVPEWGGPSPSKRVLEGFLYPSRYEFDDKSTAEGVLKQMVALSVQAATKDDLAGKAQELGVSEWDLMIIASLIEQEGINDDFGKISRVIYNRLNSTGALSYLQFDSTTQYWLIQTGKGRKNIVTDAELKDPDNNYSTDVDRHQGLPPTPIGNPGDAALKAAANPTPGNWTYFVVVTEDRHSAFTDDYNVHQQNIIKCRAVGRC</sequence>
<dbReference type="GO" id="GO:0008932">
    <property type="term" value="F:lytic endotransglycosylase activity"/>
    <property type="evidence" value="ECO:0007669"/>
    <property type="project" value="UniProtKB-UniRule"/>
</dbReference>
<dbReference type="InParanoid" id="A0A545AJW5"/>
<dbReference type="Gene3D" id="3.30.1490.480">
    <property type="entry name" value="Endolytic murein transglycosylase"/>
    <property type="match status" value="1"/>
</dbReference>
<evidence type="ECO:0000256" key="1">
    <source>
        <dbReference type="ARBA" id="ARBA00022475"/>
    </source>
</evidence>
<protein>
    <recommendedName>
        <fullName evidence="7">Endolytic murein transglycosylase</fullName>
        <ecNumber evidence="7">4.2.2.29</ecNumber>
    </recommendedName>
    <alternativeName>
        <fullName evidence="7">Peptidoglycan lytic transglycosylase</fullName>
    </alternativeName>
    <alternativeName>
        <fullName evidence="7">Peptidoglycan polymerization terminase</fullName>
    </alternativeName>
</protein>
<evidence type="ECO:0000256" key="7">
    <source>
        <dbReference type="HAMAP-Rule" id="MF_02065"/>
    </source>
</evidence>
<feature type="region of interest" description="Disordered" evidence="8">
    <location>
        <begin position="334"/>
        <end position="353"/>
    </location>
</feature>
<feature type="compositionally biased region" description="Basic and acidic residues" evidence="8">
    <location>
        <begin position="334"/>
        <end position="343"/>
    </location>
</feature>
<dbReference type="GO" id="GO:0005886">
    <property type="term" value="C:plasma membrane"/>
    <property type="evidence" value="ECO:0007669"/>
    <property type="project" value="UniProtKB-SubCell"/>
</dbReference>
<comment type="caution">
    <text evidence="9">The sequence shown here is derived from an EMBL/GenBank/DDBJ whole genome shotgun (WGS) entry which is preliminary data.</text>
</comment>
<comment type="similarity">
    <text evidence="7">Belongs to the transglycosylase MltG family.</text>
</comment>
<comment type="catalytic activity">
    <reaction evidence="7">
        <text>a peptidoglycan chain = a peptidoglycan chain with N-acetyl-1,6-anhydromuramyl-[peptide] at the reducing end + a peptidoglycan chain with N-acetylglucosamine at the non-reducing end.</text>
        <dbReference type="EC" id="4.2.2.29"/>
    </reaction>
</comment>
<keyword evidence="3 7" id="KW-1133">Transmembrane helix</keyword>
<evidence type="ECO:0000256" key="2">
    <source>
        <dbReference type="ARBA" id="ARBA00022692"/>
    </source>
</evidence>
<dbReference type="Proteomes" id="UP000317982">
    <property type="component" value="Unassembled WGS sequence"/>
</dbReference>
<dbReference type="PANTHER" id="PTHR30518">
    <property type="entry name" value="ENDOLYTIC MUREIN TRANSGLYCOSYLASE"/>
    <property type="match status" value="1"/>
</dbReference>
<dbReference type="PANTHER" id="PTHR30518:SF2">
    <property type="entry name" value="ENDOLYTIC MUREIN TRANSGLYCOSYLASE"/>
    <property type="match status" value="1"/>
</dbReference>
<keyword evidence="10" id="KW-1185">Reference proteome</keyword>
<dbReference type="EC" id="4.2.2.29" evidence="7"/>
<keyword evidence="1 7" id="KW-1003">Cell membrane</keyword>
<dbReference type="InterPro" id="IPR003770">
    <property type="entry name" value="MLTG-like"/>
</dbReference>
<dbReference type="OrthoDB" id="9814591at2"/>
<gene>
    <name evidence="7 9" type="primary">mltG</name>
    <name evidence="9" type="ORF">FL583_28550</name>
</gene>
<keyword evidence="4 7" id="KW-0472">Membrane</keyword>
<dbReference type="FunCoup" id="A0A545AJW5">
    <property type="interactions" value="4"/>
</dbReference>
<dbReference type="NCBIfam" id="TIGR00247">
    <property type="entry name" value="endolytic transglycosylase MltG"/>
    <property type="match status" value="1"/>
</dbReference>
<evidence type="ECO:0000313" key="9">
    <source>
        <dbReference type="EMBL" id="TQS41614.1"/>
    </source>
</evidence>
<proteinExistence type="inferred from homology"/>
<dbReference type="GO" id="GO:0071555">
    <property type="term" value="P:cell wall organization"/>
    <property type="evidence" value="ECO:0007669"/>
    <property type="project" value="UniProtKB-KW"/>
</dbReference>
<feature type="transmembrane region" description="Helical" evidence="7">
    <location>
        <begin position="47"/>
        <end position="69"/>
    </location>
</feature>
<evidence type="ECO:0000256" key="4">
    <source>
        <dbReference type="ARBA" id="ARBA00023136"/>
    </source>
</evidence>
<dbReference type="GO" id="GO:0009252">
    <property type="term" value="P:peptidoglycan biosynthetic process"/>
    <property type="evidence" value="ECO:0007669"/>
    <property type="project" value="UniProtKB-UniRule"/>
</dbReference>
<name>A0A545AJW5_9ACTN</name>
<keyword evidence="5 7" id="KW-0456">Lyase</keyword>
<reference evidence="9 10" key="1">
    <citation type="submission" date="2019-07" db="EMBL/GenBank/DDBJ databases">
        <title>Cryptosporangium phraense sp. nov., isolated from plant litter.</title>
        <authorList>
            <person name="Suriyachadkun C."/>
        </authorList>
    </citation>
    <scope>NUCLEOTIDE SEQUENCE [LARGE SCALE GENOMIC DNA]</scope>
    <source>
        <strain evidence="9 10">A-T 5661</strain>
    </source>
</reference>
<feature type="site" description="Important for catalytic activity" evidence="7">
    <location>
        <position position="276"/>
    </location>
</feature>
<evidence type="ECO:0000256" key="8">
    <source>
        <dbReference type="SAM" id="MobiDB-lite"/>
    </source>
</evidence>
<accession>A0A545AJW5</accession>
<organism evidence="9 10">
    <name type="scientific">Cryptosporangium phraense</name>
    <dbReference type="NCBI Taxonomy" id="2593070"/>
    <lineage>
        <taxon>Bacteria</taxon>
        <taxon>Bacillati</taxon>
        <taxon>Actinomycetota</taxon>
        <taxon>Actinomycetes</taxon>
        <taxon>Cryptosporangiales</taxon>
        <taxon>Cryptosporangiaceae</taxon>
        <taxon>Cryptosporangium</taxon>
    </lineage>
</organism>
<evidence type="ECO:0000256" key="3">
    <source>
        <dbReference type="ARBA" id="ARBA00022989"/>
    </source>
</evidence>
<keyword evidence="6 7" id="KW-0961">Cell wall biogenesis/degradation</keyword>
<evidence type="ECO:0000256" key="5">
    <source>
        <dbReference type="ARBA" id="ARBA00023239"/>
    </source>
</evidence>
<dbReference type="HAMAP" id="MF_02065">
    <property type="entry name" value="MltG"/>
    <property type="match status" value="1"/>
</dbReference>
<comment type="subcellular location">
    <subcellularLocation>
        <location evidence="7">Cell membrane</location>
        <topology evidence="7">Single-pass membrane protein</topology>
    </subcellularLocation>
</comment>